<evidence type="ECO:0000313" key="7">
    <source>
        <dbReference type="Proteomes" id="UP000199052"/>
    </source>
</evidence>
<dbReference type="EMBL" id="FOOI01000029">
    <property type="protein sequence ID" value="SFH69270.1"/>
    <property type="molecule type" value="Genomic_DNA"/>
</dbReference>
<feature type="region of interest" description="Disordered" evidence="2">
    <location>
        <begin position="365"/>
        <end position="387"/>
    </location>
</feature>
<proteinExistence type="inferred from homology"/>
<dbReference type="Proteomes" id="UP000199052">
    <property type="component" value="Unassembled WGS sequence"/>
</dbReference>
<comment type="similarity">
    <text evidence="1">Belongs to the myoviridae tail sheath protein family.</text>
</comment>
<evidence type="ECO:0000259" key="4">
    <source>
        <dbReference type="Pfam" id="PF17482"/>
    </source>
</evidence>
<dbReference type="Gene3D" id="3.30.1370.220">
    <property type="match status" value="1"/>
</dbReference>
<name>A0A1I3C480_9ACTN</name>
<evidence type="ECO:0000256" key="1">
    <source>
        <dbReference type="ARBA" id="ARBA00008005"/>
    </source>
</evidence>
<protein>
    <submittedName>
        <fullName evidence="6">Phage tail sheath protein</fullName>
    </submittedName>
</protein>
<evidence type="ECO:0000256" key="2">
    <source>
        <dbReference type="SAM" id="MobiDB-lite"/>
    </source>
</evidence>
<dbReference type="Pfam" id="PF17482">
    <property type="entry name" value="Phage_sheath_1C"/>
    <property type="match status" value="1"/>
</dbReference>
<reference evidence="5 8" key="2">
    <citation type="submission" date="2020-07" db="EMBL/GenBank/DDBJ databases">
        <title>Sequencing the genomes of 1000 actinobacteria strains.</title>
        <authorList>
            <person name="Klenk H.-P."/>
        </authorList>
    </citation>
    <scope>NUCLEOTIDE SEQUENCE [LARGE SCALE GENOMIC DNA]</scope>
    <source>
        <strain evidence="5 8">DSM 45117</strain>
    </source>
</reference>
<evidence type="ECO:0000259" key="3">
    <source>
        <dbReference type="Pfam" id="PF04984"/>
    </source>
</evidence>
<reference evidence="6 7" key="1">
    <citation type="submission" date="2016-10" db="EMBL/GenBank/DDBJ databases">
        <authorList>
            <person name="de Groot N.N."/>
        </authorList>
    </citation>
    <scope>NUCLEOTIDE SEQUENCE [LARGE SCALE GENOMIC DNA]</scope>
    <source>
        <strain evidence="6 7">CPCC 202808</strain>
    </source>
</reference>
<evidence type="ECO:0000313" key="6">
    <source>
        <dbReference type="EMBL" id="SFH69270.1"/>
    </source>
</evidence>
<dbReference type="RefSeq" id="WP_175542851.1">
    <property type="nucleotide sequence ID" value="NZ_FOOI01000029.1"/>
</dbReference>
<dbReference type="InterPro" id="IPR020287">
    <property type="entry name" value="Tail_sheath_C"/>
</dbReference>
<dbReference type="EMBL" id="JACBZA010000001">
    <property type="protein sequence ID" value="NYH85396.1"/>
    <property type="molecule type" value="Genomic_DNA"/>
</dbReference>
<organism evidence="6 7">
    <name type="scientific">Actinopolymorpha cephalotaxi</name>
    <dbReference type="NCBI Taxonomy" id="504797"/>
    <lineage>
        <taxon>Bacteria</taxon>
        <taxon>Bacillati</taxon>
        <taxon>Actinomycetota</taxon>
        <taxon>Actinomycetes</taxon>
        <taxon>Propionibacteriales</taxon>
        <taxon>Actinopolymorphaceae</taxon>
        <taxon>Actinopolymorpha</taxon>
    </lineage>
</organism>
<evidence type="ECO:0000313" key="8">
    <source>
        <dbReference type="Proteomes" id="UP000533017"/>
    </source>
</evidence>
<sequence>MTETIIPGTYIDVRAEGLISAGRIATGVLGIVGTASNGPVGQAVTLALPSQARTAFGLADDPRNPTDGANPLTLVRAVELAYANGASTVVAVRVAGASKSSASFALRNDAGQQIAVLTARTPGSWGNAVQVSVEDAEEDCLVERESLEAPFDEVRYTPVVPSPRNRVRIVRGATGQAGGFDLVYRRLQSEEQVRPNAAGRYFLTGRPVEPGVPAARISVRDGAETVDYTGDAIDYDSPGAPAAGTVRIDPASGELVFAAAEVPGPSAQVVATYAVGHADPTPGQVLLTTWNGQLDFAPGEAPSQAAGDTLEVTYLLDRDSCVRLSLANAGTTETFVGPDAAFLAARVDAASQLVTAQADALLGGQRPAHDQGAMGRGSNAHGADGADADRDDYAAGLEALENQLVNIVVLAGQHATTHGDLLLGHLALTANSEHERIGVIGAAGQSVEQLNAHGMADGRVVVVAPGIRYPDGSSLPAGYTAAAVAGLVASVSPQTSLTNKPLNIPDVAQDFNRGQQGQLIGGNVLTVVRKGGFRVLRGITSEGEGMPYAAIPTRRIVDYARYGVRSAADPYIGRLNNVRVRDALKSSLDGFLTRMVEEEALTGYELDVFADRAQEIRGEVSVVMTLQPTFSIEFVLVTMYLR</sequence>
<gene>
    <name evidence="5" type="ORF">FHR37_004247</name>
    <name evidence="6" type="ORF">SAMN05421678_1297</name>
</gene>
<feature type="domain" description="Tail sheath protein subtilisin-like" evidence="3">
    <location>
        <begin position="389"/>
        <end position="541"/>
    </location>
</feature>
<dbReference type="AlphaFoldDB" id="A0A1I3C480"/>
<dbReference type="InterPro" id="IPR035089">
    <property type="entry name" value="Phage_sheath_subtilisin"/>
</dbReference>
<evidence type="ECO:0000313" key="5">
    <source>
        <dbReference type="EMBL" id="NYH85396.1"/>
    </source>
</evidence>
<dbReference type="Pfam" id="PF04984">
    <property type="entry name" value="Phage_sheath_1"/>
    <property type="match status" value="1"/>
</dbReference>
<dbReference type="STRING" id="504797.SAMN05421678_1297"/>
<feature type="domain" description="Tail sheath protein C-terminal" evidence="4">
    <location>
        <begin position="548"/>
        <end position="642"/>
    </location>
</feature>
<dbReference type="Gene3D" id="3.40.50.11790">
    <property type="match status" value="1"/>
</dbReference>
<dbReference type="Proteomes" id="UP000533017">
    <property type="component" value="Unassembled WGS sequence"/>
</dbReference>
<accession>A0A1I3C480</accession>
<keyword evidence="8" id="KW-1185">Reference proteome</keyword>